<evidence type="ECO:0000313" key="3">
    <source>
        <dbReference type="Proteomes" id="UP000708208"/>
    </source>
</evidence>
<feature type="transmembrane region" description="Helical" evidence="1">
    <location>
        <begin position="69"/>
        <end position="94"/>
    </location>
</feature>
<keyword evidence="1" id="KW-0472">Membrane</keyword>
<dbReference type="PANTHER" id="PTHR33802">
    <property type="entry name" value="SI:CH211-161H7.5-RELATED"/>
    <property type="match status" value="1"/>
</dbReference>
<gene>
    <name evidence="2" type="ORF">AFUS01_LOCUS44255</name>
</gene>
<dbReference type="Proteomes" id="UP000708208">
    <property type="component" value="Unassembled WGS sequence"/>
</dbReference>
<dbReference type="EMBL" id="CAJVCH010570386">
    <property type="protein sequence ID" value="CAG7834797.1"/>
    <property type="molecule type" value="Genomic_DNA"/>
</dbReference>
<organism evidence="2 3">
    <name type="scientific">Allacma fusca</name>
    <dbReference type="NCBI Taxonomy" id="39272"/>
    <lineage>
        <taxon>Eukaryota</taxon>
        <taxon>Metazoa</taxon>
        <taxon>Ecdysozoa</taxon>
        <taxon>Arthropoda</taxon>
        <taxon>Hexapoda</taxon>
        <taxon>Collembola</taxon>
        <taxon>Symphypleona</taxon>
        <taxon>Sminthuridae</taxon>
        <taxon>Allacma</taxon>
    </lineage>
</organism>
<feature type="transmembrane region" description="Helical" evidence="1">
    <location>
        <begin position="286"/>
        <end position="307"/>
    </location>
</feature>
<keyword evidence="1" id="KW-1133">Transmembrane helix</keyword>
<feature type="transmembrane region" description="Helical" evidence="1">
    <location>
        <begin position="143"/>
        <end position="164"/>
    </location>
</feature>
<feature type="transmembrane region" description="Helical" evidence="1">
    <location>
        <begin position="184"/>
        <end position="212"/>
    </location>
</feature>
<name>A0A8J2LF32_9HEXA</name>
<protein>
    <submittedName>
        <fullName evidence="2">Uncharacterized protein</fullName>
    </submittedName>
</protein>
<keyword evidence="3" id="KW-1185">Reference proteome</keyword>
<dbReference type="OrthoDB" id="5586934at2759"/>
<sequence length="319" mass="35601">MLLLVRVNEKVFASAGKFVIMGDRTLAILVTGATIAFVVNVILACIAGATEGVVFKSRTGDISKRHETLVTPIGWTFMIWNVIFLTVGAALLYLSWNIRRENSNGLGKLYCNPAIFSKGASIAFIINQIFFITWLFVWDTENMTASAIILVGILISNWTTLVMISRNLFKATGYLSSTAPKDLWYYRILVQNSLGMYTAWTTLAALLNINIALIHDVGVGNQTGSLLCLCLILAFIVGWFSVDIFYLDRFFRYLITPYLTLTWGLTGIQVKLLRLPQSQDSEKTPVMYFVTALLALLVLLTFLKAAVTVYRHAKKPLTE</sequence>
<feature type="transmembrane region" description="Helical" evidence="1">
    <location>
        <begin position="253"/>
        <end position="274"/>
    </location>
</feature>
<feature type="transmembrane region" description="Helical" evidence="1">
    <location>
        <begin position="115"/>
        <end position="137"/>
    </location>
</feature>
<comment type="caution">
    <text evidence="2">The sequence shown here is derived from an EMBL/GenBank/DDBJ whole genome shotgun (WGS) entry which is preliminary data.</text>
</comment>
<feature type="transmembrane region" description="Helical" evidence="1">
    <location>
        <begin position="26"/>
        <end position="49"/>
    </location>
</feature>
<proteinExistence type="predicted"/>
<dbReference type="AlphaFoldDB" id="A0A8J2LF32"/>
<accession>A0A8J2LF32</accession>
<feature type="transmembrane region" description="Helical" evidence="1">
    <location>
        <begin position="224"/>
        <end position="246"/>
    </location>
</feature>
<reference evidence="2" key="1">
    <citation type="submission" date="2021-06" db="EMBL/GenBank/DDBJ databases">
        <authorList>
            <person name="Hodson N. C."/>
            <person name="Mongue J. A."/>
            <person name="Jaron S. K."/>
        </authorList>
    </citation>
    <scope>NUCLEOTIDE SEQUENCE</scope>
</reference>
<keyword evidence="1" id="KW-0812">Transmembrane</keyword>
<evidence type="ECO:0000256" key="1">
    <source>
        <dbReference type="SAM" id="Phobius"/>
    </source>
</evidence>
<dbReference type="PANTHER" id="PTHR33802:SF1">
    <property type="entry name" value="XK-RELATED PROTEIN"/>
    <property type="match status" value="1"/>
</dbReference>
<evidence type="ECO:0000313" key="2">
    <source>
        <dbReference type="EMBL" id="CAG7834797.1"/>
    </source>
</evidence>